<feature type="domain" description="ABC transporter" evidence="5">
    <location>
        <begin position="5"/>
        <end position="244"/>
    </location>
</feature>
<dbReference type="RefSeq" id="WP_011447280.1">
    <property type="nucleotide sequence ID" value="NC_007796.1"/>
</dbReference>
<dbReference type="GO" id="GO:0005524">
    <property type="term" value="F:ATP binding"/>
    <property type="evidence" value="ECO:0007669"/>
    <property type="project" value="UniProtKB-KW"/>
</dbReference>
<dbReference type="AlphaFoldDB" id="Q2FN01"/>
<protein>
    <submittedName>
        <fullName evidence="6">ABC transporter related protein</fullName>
    </submittedName>
</protein>
<gene>
    <name evidence="6" type="ordered locus">Mhun_0213</name>
</gene>
<name>Q2FN01_METHJ</name>
<reference evidence="7" key="1">
    <citation type="journal article" date="2016" name="Stand. Genomic Sci.">
        <title>Complete genome sequence of Methanospirillum hungatei type strain JF1.</title>
        <authorList>
            <person name="Gunsalus R.P."/>
            <person name="Cook L.E."/>
            <person name="Crable B."/>
            <person name="Rohlin L."/>
            <person name="McDonald E."/>
            <person name="Mouttaki H."/>
            <person name="Sieber J.R."/>
            <person name="Poweleit N."/>
            <person name="Zhou H."/>
            <person name="Lapidus A.L."/>
            <person name="Daligault H.E."/>
            <person name="Land M."/>
            <person name="Gilna P."/>
            <person name="Ivanova N."/>
            <person name="Kyrpides N."/>
            <person name="Culley D.E."/>
            <person name="McInerney M.J."/>
        </authorList>
    </citation>
    <scope>NUCLEOTIDE SEQUENCE [LARGE SCALE GENOMIC DNA]</scope>
    <source>
        <strain evidence="7">ATCC 27890 / DSM 864 / NBRC 100397 / JF-1</strain>
    </source>
</reference>
<dbReference type="InParanoid" id="Q2FN01"/>
<dbReference type="InterPro" id="IPR017871">
    <property type="entry name" value="ABC_transporter-like_CS"/>
</dbReference>
<dbReference type="PANTHER" id="PTHR43776:SF7">
    <property type="entry name" value="D,D-DIPEPTIDE TRANSPORT ATP-BINDING PROTEIN DDPF-RELATED"/>
    <property type="match status" value="1"/>
</dbReference>
<dbReference type="Pfam" id="PF00005">
    <property type="entry name" value="ABC_tran"/>
    <property type="match status" value="1"/>
</dbReference>
<evidence type="ECO:0000256" key="1">
    <source>
        <dbReference type="ARBA" id="ARBA00005417"/>
    </source>
</evidence>
<dbReference type="SMART" id="SM00382">
    <property type="entry name" value="AAA"/>
    <property type="match status" value="1"/>
</dbReference>
<dbReference type="STRING" id="323259.Mhun_0213"/>
<dbReference type="OrthoDB" id="18209at2157"/>
<dbReference type="SUPFAM" id="SSF52540">
    <property type="entry name" value="P-loop containing nucleoside triphosphate hydrolases"/>
    <property type="match status" value="1"/>
</dbReference>
<dbReference type="GO" id="GO:0055085">
    <property type="term" value="P:transmembrane transport"/>
    <property type="evidence" value="ECO:0007669"/>
    <property type="project" value="UniProtKB-ARBA"/>
</dbReference>
<evidence type="ECO:0000256" key="4">
    <source>
        <dbReference type="ARBA" id="ARBA00022840"/>
    </source>
</evidence>
<dbReference type="PROSITE" id="PS00211">
    <property type="entry name" value="ABC_TRANSPORTER_1"/>
    <property type="match status" value="1"/>
</dbReference>
<evidence type="ECO:0000259" key="5">
    <source>
        <dbReference type="PROSITE" id="PS50893"/>
    </source>
</evidence>
<dbReference type="EnsemblBacteria" id="ABD39985">
    <property type="protein sequence ID" value="ABD39985"/>
    <property type="gene ID" value="Mhun_0213"/>
</dbReference>
<comment type="similarity">
    <text evidence="1">Belongs to the ABC transporter superfamily.</text>
</comment>
<keyword evidence="3" id="KW-0547">Nucleotide-binding</keyword>
<dbReference type="GO" id="GO:0016887">
    <property type="term" value="F:ATP hydrolysis activity"/>
    <property type="evidence" value="ECO:0007669"/>
    <property type="project" value="InterPro"/>
</dbReference>
<dbReference type="PANTHER" id="PTHR43776">
    <property type="entry name" value="TRANSPORT ATP-BINDING PROTEIN"/>
    <property type="match status" value="1"/>
</dbReference>
<dbReference type="KEGG" id="mhu:Mhun_0213"/>
<evidence type="ECO:0000256" key="2">
    <source>
        <dbReference type="ARBA" id="ARBA00022448"/>
    </source>
</evidence>
<dbReference type="InterPro" id="IPR027417">
    <property type="entry name" value="P-loop_NTPase"/>
</dbReference>
<dbReference type="EMBL" id="CP000254">
    <property type="protein sequence ID" value="ABD39985.1"/>
    <property type="molecule type" value="Genomic_DNA"/>
</dbReference>
<evidence type="ECO:0000313" key="6">
    <source>
        <dbReference type="EMBL" id="ABD39985.1"/>
    </source>
</evidence>
<dbReference type="InterPro" id="IPR003439">
    <property type="entry name" value="ABC_transporter-like_ATP-bd"/>
</dbReference>
<organism evidence="6 7">
    <name type="scientific">Methanospirillum hungatei JF-1 (strain ATCC 27890 / DSM 864 / NBRC 100397 / JF-1)</name>
    <dbReference type="NCBI Taxonomy" id="323259"/>
    <lineage>
        <taxon>Archaea</taxon>
        <taxon>Methanobacteriati</taxon>
        <taxon>Methanobacteriota</taxon>
        <taxon>Stenosarchaea group</taxon>
        <taxon>Methanomicrobia</taxon>
        <taxon>Methanomicrobiales</taxon>
        <taxon>Methanospirillaceae</taxon>
        <taxon>Methanospirillum</taxon>
    </lineage>
</organism>
<dbReference type="Proteomes" id="UP000001941">
    <property type="component" value="Chromosome"/>
</dbReference>
<keyword evidence="2" id="KW-0813">Transport</keyword>
<evidence type="ECO:0000256" key="3">
    <source>
        <dbReference type="ARBA" id="ARBA00022741"/>
    </source>
</evidence>
<dbReference type="eggNOG" id="arCOG00204">
    <property type="taxonomic scope" value="Archaea"/>
</dbReference>
<dbReference type="CDD" id="cd03257">
    <property type="entry name" value="ABC_NikE_OppD_transporters"/>
    <property type="match status" value="1"/>
</dbReference>
<dbReference type="PROSITE" id="PS50893">
    <property type="entry name" value="ABC_TRANSPORTER_2"/>
    <property type="match status" value="1"/>
</dbReference>
<dbReference type="InterPro" id="IPR003593">
    <property type="entry name" value="AAA+_ATPase"/>
</dbReference>
<keyword evidence="4" id="KW-0067">ATP-binding</keyword>
<dbReference type="GeneID" id="3923869"/>
<dbReference type="InterPro" id="IPR050319">
    <property type="entry name" value="ABC_transp_ATP-bind"/>
</dbReference>
<evidence type="ECO:0000313" key="7">
    <source>
        <dbReference type="Proteomes" id="UP000001941"/>
    </source>
</evidence>
<dbReference type="HOGENOM" id="CLU_000604_1_23_2"/>
<dbReference type="Gene3D" id="3.40.50.300">
    <property type="entry name" value="P-loop containing nucleotide triphosphate hydrolases"/>
    <property type="match status" value="1"/>
</dbReference>
<sequence>MSSVLQVTNLSKTFGHGDIFRDVSFTLNAGETIGLFGPSGCGKSTLGRCILGLEKLTKGSVLFEGKDIFRLDRKERSCLQAKMQMVFQHPEVSFDPRRRLIYSVTEPLVYHEKGESEDVLHSLLPLIHAVGLHPGILDKYPGQLSGGELQRAMMVRIYSLSPHLLIADEPTSMLDMSVQAQILNLMKEMQKKNSTACIFISHDPEVMQVMCDRIGVMSEGKCEIMNKNYFSEWIQPLLVMDTMEKDHYECLLTS</sequence>
<proteinExistence type="inferred from homology"/>
<accession>Q2FN01</accession>
<keyword evidence="7" id="KW-1185">Reference proteome</keyword>